<name>A0A6J4VLF6_9BACT</name>
<accession>A0A6J4VLF6</accession>
<dbReference type="AlphaFoldDB" id="A0A6J4VLF6"/>
<gene>
    <name evidence="2" type="ORF">AVDCRST_MAG19-3931</name>
</gene>
<sequence length="100" mass="10642">MLPGAEMSGLSRPAAAKMSTTPSGAMARSTSWRMAWSSVSSRPGSPRPVTLARAALTVWKKAILVLIRWASSVALARAKALARAVAWSGRRSMTRSPFSL</sequence>
<evidence type="ECO:0000256" key="1">
    <source>
        <dbReference type="SAM" id="MobiDB-lite"/>
    </source>
</evidence>
<evidence type="ECO:0000313" key="2">
    <source>
        <dbReference type="EMBL" id="CAA9580721.1"/>
    </source>
</evidence>
<dbReference type="EMBL" id="CADCWL010000219">
    <property type="protein sequence ID" value="CAA9580721.1"/>
    <property type="molecule type" value="Genomic_DNA"/>
</dbReference>
<feature type="compositionally biased region" description="Polar residues" evidence="1">
    <location>
        <begin position="18"/>
        <end position="29"/>
    </location>
</feature>
<reference evidence="2" key="1">
    <citation type="submission" date="2020-02" db="EMBL/GenBank/DDBJ databases">
        <authorList>
            <person name="Meier V. D."/>
        </authorList>
    </citation>
    <scope>NUCLEOTIDE SEQUENCE</scope>
    <source>
        <strain evidence="2">AVDCRST_MAG19</strain>
    </source>
</reference>
<feature type="region of interest" description="Disordered" evidence="1">
    <location>
        <begin position="1"/>
        <end position="29"/>
    </location>
</feature>
<protein>
    <submittedName>
        <fullName evidence="2">Uncharacterized protein</fullName>
    </submittedName>
</protein>
<proteinExistence type="predicted"/>
<organism evidence="2">
    <name type="scientific">uncultured Thermomicrobiales bacterium</name>
    <dbReference type="NCBI Taxonomy" id="1645740"/>
    <lineage>
        <taxon>Bacteria</taxon>
        <taxon>Pseudomonadati</taxon>
        <taxon>Thermomicrobiota</taxon>
        <taxon>Thermomicrobia</taxon>
        <taxon>Thermomicrobiales</taxon>
        <taxon>environmental samples</taxon>
    </lineage>
</organism>